<proteinExistence type="predicted"/>
<reference evidence="2 3" key="1">
    <citation type="submission" date="2019-04" db="EMBL/GenBank/DDBJ databases">
        <title>An improved genome assembly and genetic linkage map for asparagus bean, Vigna unguiculata ssp. sesquipedialis.</title>
        <authorList>
            <person name="Xia Q."/>
            <person name="Zhang R."/>
            <person name="Dong Y."/>
        </authorList>
    </citation>
    <scope>NUCLEOTIDE SEQUENCE [LARGE SCALE GENOMIC DNA]</scope>
    <source>
        <tissue evidence="2">Leaf</tissue>
    </source>
</reference>
<organism evidence="2 3">
    <name type="scientific">Vigna unguiculata</name>
    <name type="common">Cowpea</name>
    <dbReference type="NCBI Taxonomy" id="3917"/>
    <lineage>
        <taxon>Eukaryota</taxon>
        <taxon>Viridiplantae</taxon>
        <taxon>Streptophyta</taxon>
        <taxon>Embryophyta</taxon>
        <taxon>Tracheophyta</taxon>
        <taxon>Spermatophyta</taxon>
        <taxon>Magnoliopsida</taxon>
        <taxon>eudicotyledons</taxon>
        <taxon>Gunneridae</taxon>
        <taxon>Pentapetalae</taxon>
        <taxon>rosids</taxon>
        <taxon>fabids</taxon>
        <taxon>Fabales</taxon>
        <taxon>Fabaceae</taxon>
        <taxon>Papilionoideae</taxon>
        <taxon>50 kb inversion clade</taxon>
        <taxon>NPAAA clade</taxon>
        <taxon>indigoferoid/millettioid clade</taxon>
        <taxon>Phaseoleae</taxon>
        <taxon>Vigna</taxon>
    </lineage>
</organism>
<sequence length="183" mass="19830">MARKPPLLNLQKNERPSLGRNPFWKESSMAKLQDLEARAALEILEIQGMTPGYPRSAAKPHQHHLRQQHLLTCTAYTIIAKHKKIGYPSSGPRGCQVTTAQCTPTHHPSPSIHTGWVVASGNQTPNLTFNTSGSPADAVTSLATPPRVLEAVKLLQPNAPQPITLLRPFILGGLLPVGIEPPT</sequence>
<feature type="region of interest" description="Disordered" evidence="1">
    <location>
        <begin position="1"/>
        <end position="22"/>
    </location>
</feature>
<evidence type="ECO:0000256" key="1">
    <source>
        <dbReference type="SAM" id="MobiDB-lite"/>
    </source>
</evidence>
<keyword evidence="3" id="KW-1185">Reference proteome</keyword>
<accession>A0A4D6NRT3</accession>
<dbReference type="AlphaFoldDB" id="A0A4D6NRT3"/>
<name>A0A4D6NRT3_VIGUN</name>
<dbReference type="EMBL" id="CP039355">
    <property type="protein sequence ID" value="QCE14497.1"/>
    <property type="molecule type" value="Genomic_DNA"/>
</dbReference>
<dbReference type="Proteomes" id="UP000501690">
    <property type="component" value="Linkage Group LG11"/>
</dbReference>
<evidence type="ECO:0000313" key="2">
    <source>
        <dbReference type="EMBL" id="QCE14497.1"/>
    </source>
</evidence>
<evidence type="ECO:0000313" key="3">
    <source>
        <dbReference type="Proteomes" id="UP000501690"/>
    </source>
</evidence>
<gene>
    <name evidence="2" type="ORF">DEO72_LG11g1498</name>
</gene>
<protein>
    <submittedName>
        <fullName evidence="2">Uncharacterized protein</fullName>
    </submittedName>
</protein>